<dbReference type="AlphaFoldDB" id="A0A7J7JK73"/>
<organism evidence="2 3">
    <name type="scientific">Bugula neritina</name>
    <name type="common">Brown bryozoan</name>
    <name type="synonym">Sertularia neritina</name>
    <dbReference type="NCBI Taxonomy" id="10212"/>
    <lineage>
        <taxon>Eukaryota</taxon>
        <taxon>Metazoa</taxon>
        <taxon>Spiralia</taxon>
        <taxon>Lophotrochozoa</taxon>
        <taxon>Bryozoa</taxon>
        <taxon>Gymnolaemata</taxon>
        <taxon>Cheilostomatida</taxon>
        <taxon>Flustrina</taxon>
        <taxon>Buguloidea</taxon>
        <taxon>Bugulidae</taxon>
        <taxon>Bugula</taxon>
    </lineage>
</organism>
<evidence type="ECO:0000313" key="3">
    <source>
        <dbReference type="Proteomes" id="UP000593567"/>
    </source>
</evidence>
<feature type="compositionally biased region" description="Polar residues" evidence="1">
    <location>
        <begin position="192"/>
        <end position="201"/>
    </location>
</feature>
<sequence length="364" mass="42325">MAIGEFAEQLTKDKEDEKELREAKIAEQEKAAMSGRKSRKERRLYKETMLRLRGVSPPKYCPPDQTSRDSPSYHRGTSYADSDSSRSASPVADTLEFITNLGDGDTEEQSCNPQSNDTLPPHLRLGTISSAASWKQRQMRTRSPEIFPESKGDDLSISRKQLSPPPIKRYRRKSLEKSDGSGDSSDEEQHSLKFSSRSYKGSSNLSSATKLSSSFNKSNKLSVQEKMKRRMKSAINKTYRADKKTEEEKKDQARKEQQERAEEIRSQAEELRRREYVRRKRSSSPSRSRSRERSPHRSSRKHHSGNREDDYRTSRSGYRHSDSNIRDRSSRESRDRYRDSSRNDSLGRRSRSRERSPNRRRNYR</sequence>
<dbReference type="OrthoDB" id="10070965at2759"/>
<feature type="compositionally biased region" description="Basic and acidic residues" evidence="1">
    <location>
        <begin position="10"/>
        <end position="30"/>
    </location>
</feature>
<accession>A0A7J7JK73</accession>
<feature type="compositionally biased region" description="Polar residues" evidence="1">
    <location>
        <begin position="127"/>
        <end position="136"/>
    </location>
</feature>
<comment type="caution">
    <text evidence="2">The sequence shown here is derived from an EMBL/GenBank/DDBJ whole genome shotgun (WGS) entry which is preliminary data.</text>
</comment>
<feature type="compositionally biased region" description="Low complexity" evidence="1">
    <location>
        <begin position="202"/>
        <end position="222"/>
    </location>
</feature>
<evidence type="ECO:0000256" key="1">
    <source>
        <dbReference type="SAM" id="MobiDB-lite"/>
    </source>
</evidence>
<feature type="compositionally biased region" description="Basic and acidic residues" evidence="1">
    <location>
        <begin position="239"/>
        <end position="274"/>
    </location>
</feature>
<proteinExistence type="predicted"/>
<feature type="compositionally biased region" description="Basic and acidic residues" evidence="1">
    <location>
        <begin position="305"/>
        <end position="357"/>
    </location>
</feature>
<dbReference type="EMBL" id="VXIV02002373">
    <property type="protein sequence ID" value="KAF6026021.1"/>
    <property type="molecule type" value="Genomic_DNA"/>
</dbReference>
<gene>
    <name evidence="2" type="ORF">EB796_015670</name>
</gene>
<keyword evidence="3" id="KW-1185">Reference proteome</keyword>
<feature type="compositionally biased region" description="Polar residues" evidence="1">
    <location>
        <begin position="109"/>
        <end position="118"/>
    </location>
</feature>
<protein>
    <submittedName>
        <fullName evidence="2">CLASRP</fullName>
    </submittedName>
</protein>
<dbReference type="Proteomes" id="UP000593567">
    <property type="component" value="Unassembled WGS sequence"/>
</dbReference>
<feature type="compositionally biased region" description="Low complexity" evidence="1">
    <location>
        <begin position="78"/>
        <end position="93"/>
    </location>
</feature>
<evidence type="ECO:0000313" key="2">
    <source>
        <dbReference type="EMBL" id="KAF6026021.1"/>
    </source>
</evidence>
<feature type="compositionally biased region" description="Basic residues" evidence="1">
    <location>
        <begin position="275"/>
        <end position="288"/>
    </location>
</feature>
<name>A0A7J7JK73_BUGNE</name>
<feature type="compositionally biased region" description="Basic and acidic residues" evidence="1">
    <location>
        <begin position="148"/>
        <end position="157"/>
    </location>
</feature>
<reference evidence="2" key="1">
    <citation type="submission" date="2020-06" db="EMBL/GenBank/DDBJ databases">
        <title>Draft genome of Bugula neritina, a colonial animal packing powerful symbionts and potential medicines.</title>
        <authorList>
            <person name="Rayko M."/>
        </authorList>
    </citation>
    <scope>NUCLEOTIDE SEQUENCE [LARGE SCALE GENOMIC DNA]</scope>
    <source>
        <strain evidence="2">Kwan_BN1</strain>
    </source>
</reference>
<feature type="region of interest" description="Disordered" evidence="1">
    <location>
        <begin position="1"/>
        <end position="364"/>
    </location>
</feature>